<dbReference type="EMBL" id="RSCD01000002">
    <property type="protein sequence ID" value="RSH94884.1"/>
    <property type="molecule type" value="Genomic_DNA"/>
</dbReference>
<protein>
    <submittedName>
        <fullName evidence="2">Uncharacterized protein</fullName>
    </submittedName>
</protein>
<comment type="caution">
    <text evidence="2">The sequence shown here is derived from an EMBL/GenBank/DDBJ whole genome shotgun (WGS) entry which is preliminary data.</text>
</comment>
<evidence type="ECO:0000313" key="2">
    <source>
        <dbReference type="EMBL" id="RSH94884.1"/>
    </source>
</evidence>
<organism evidence="2 3">
    <name type="scientific">Saitozyma podzolica</name>
    <dbReference type="NCBI Taxonomy" id="1890683"/>
    <lineage>
        <taxon>Eukaryota</taxon>
        <taxon>Fungi</taxon>
        <taxon>Dikarya</taxon>
        <taxon>Basidiomycota</taxon>
        <taxon>Agaricomycotina</taxon>
        <taxon>Tremellomycetes</taxon>
        <taxon>Tremellales</taxon>
        <taxon>Trimorphomycetaceae</taxon>
        <taxon>Saitozyma</taxon>
    </lineage>
</organism>
<proteinExistence type="predicted"/>
<feature type="compositionally biased region" description="Basic and acidic residues" evidence="1">
    <location>
        <begin position="84"/>
        <end position="97"/>
    </location>
</feature>
<feature type="region of interest" description="Disordered" evidence="1">
    <location>
        <begin position="78"/>
        <end position="117"/>
    </location>
</feature>
<reference evidence="2 3" key="1">
    <citation type="submission" date="2018-11" db="EMBL/GenBank/DDBJ databases">
        <title>Genome sequence of Saitozyma podzolica DSM 27192.</title>
        <authorList>
            <person name="Aliyu H."/>
            <person name="Gorte O."/>
            <person name="Ochsenreither K."/>
        </authorList>
    </citation>
    <scope>NUCLEOTIDE SEQUENCE [LARGE SCALE GENOMIC DNA]</scope>
    <source>
        <strain evidence="2 3">DSM 27192</strain>
    </source>
</reference>
<feature type="compositionally biased region" description="Polar residues" evidence="1">
    <location>
        <begin position="98"/>
        <end position="111"/>
    </location>
</feature>
<evidence type="ECO:0000313" key="3">
    <source>
        <dbReference type="Proteomes" id="UP000279259"/>
    </source>
</evidence>
<name>A0A427YUR8_9TREE</name>
<dbReference type="AlphaFoldDB" id="A0A427YUR8"/>
<keyword evidence="3" id="KW-1185">Reference proteome</keyword>
<dbReference type="OrthoDB" id="10386025at2759"/>
<gene>
    <name evidence="2" type="ORF">EHS25_004690</name>
</gene>
<sequence length="213" mass="23797">MTHEEDDHAGATASVTTLPTLYVVVTHDAESGGCTLSGSYAVTSGIIAETFARSVRDLYIVGLESLSGDLTDSQLAHSLQAHSQQEKEQEKEKEKEQGSPSLSREWQQQRPVRSRRDIESTFASTLPIWKDRTHQIINMTPHIGDRQAHFKSIRGTSVKVITEREWEARSARLRAGTLLTQFGPDGTRLEATVVERNSGRDDVVSQLRRWAGW</sequence>
<evidence type="ECO:0000256" key="1">
    <source>
        <dbReference type="SAM" id="MobiDB-lite"/>
    </source>
</evidence>
<accession>A0A427YUR8</accession>
<dbReference type="Proteomes" id="UP000279259">
    <property type="component" value="Unassembled WGS sequence"/>
</dbReference>